<evidence type="ECO:0000256" key="3">
    <source>
        <dbReference type="ARBA" id="ARBA00022692"/>
    </source>
</evidence>
<protein>
    <recommendedName>
        <fullName evidence="9">Major facilitator superfamily (MFS) profile domain-containing protein</fullName>
    </recommendedName>
</protein>
<dbReference type="SUPFAM" id="SSF103473">
    <property type="entry name" value="MFS general substrate transporter"/>
    <property type="match status" value="1"/>
</dbReference>
<comment type="subcellular location">
    <subcellularLocation>
        <location evidence="1">Cell membrane</location>
        <topology evidence="1">Multi-pass membrane protein</topology>
    </subcellularLocation>
</comment>
<feature type="transmembrane region" description="Helical" evidence="7">
    <location>
        <begin position="234"/>
        <end position="258"/>
    </location>
</feature>
<evidence type="ECO:0000256" key="1">
    <source>
        <dbReference type="ARBA" id="ARBA00004651"/>
    </source>
</evidence>
<accession>A0A381REV4</accession>
<keyword evidence="2" id="KW-1003">Cell membrane</keyword>
<feature type="transmembrane region" description="Helical" evidence="7">
    <location>
        <begin position="307"/>
        <end position="325"/>
    </location>
</feature>
<feature type="transmembrane region" description="Helical" evidence="7">
    <location>
        <begin position="278"/>
        <end position="300"/>
    </location>
</feature>
<dbReference type="PANTHER" id="PTHR23513">
    <property type="entry name" value="INTEGRAL MEMBRANE EFFLUX PROTEIN-RELATED"/>
    <property type="match status" value="1"/>
</dbReference>
<reference evidence="8" key="1">
    <citation type="submission" date="2018-05" db="EMBL/GenBank/DDBJ databases">
        <authorList>
            <person name="Lanie J.A."/>
            <person name="Ng W.-L."/>
            <person name="Kazmierczak K.M."/>
            <person name="Andrzejewski T.M."/>
            <person name="Davidsen T.M."/>
            <person name="Wayne K.J."/>
            <person name="Tettelin H."/>
            <person name="Glass J.I."/>
            <person name="Rusch D."/>
            <person name="Podicherti R."/>
            <person name="Tsui H.-C.T."/>
            <person name="Winkler M.E."/>
        </authorList>
    </citation>
    <scope>NUCLEOTIDE SEQUENCE</scope>
</reference>
<feature type="transmembrane region" description="Helical" evidence="7">
    <location>
        <begin position="394"/>
        <end position="413"/>
    </location>
</feature>
<feature type="transmembrane region" description="Helical" evidence="7">
    <location>
        <begin position="101"/>
        <end position="121"/>
    </location>
</feature>
<dbReference type="PANTHER" id="PTHR23513:SF11">
    <property type="entry name" value="STAPHYLOFERRIN A TRANSPORTER"/>
    <property type="match status" value="1"/>
</dbReference>
<feature type="transmembrane region" description="Helical" evidence="7">
    <location>
        <begin position="188"/>
        <end position="213"/>
    </location>
</feature>
<keyword evidence="3 7" id="KW-0812">Transmembrane</keyword>
<feature type="transmembrane region" description="Helical" evidence="7">
    <location>
        <begin position="331"/>
        <end position="357"/>
    </location>
</feature>
<evidence type="ECO:0000256" key="5">
    <source>
        <dbReference type="ARBA" id="ARBA00023136"/>
    </source>
</evidence>
<evidence type="ECO:0000313" key="8">
    <source>
        <dbReference type="EMBL" id="SUZ90326.1"/>
    </source>
</evidence>
<gene>
    <name evidence="8" type="ORF">METZ01_LOCUS43180</name>
</gene>
<evidence type="ECO:0000256" key="2">
    <source>
        <dbReference type="ARBA" id="ARBA00022475"/>
    </source>
</evidence>
<dbReference type="GO" id="GO:0005886">
    <property type="term" value="C:plasma membrane"/>
    <property type="evidence" value="ECO:0007669"/>
    <property type="project" value="UniProtKB-SubCell"/>
</dbReference>
<dbReference type="GO" id="GO:0022857">
    <property type="term" value="F:transmembrane transporter activity"/>
    <property type="evidence" value="ECO:0007669"/>
    <property type="project" value="InterPro"/>
</dbReference>
<dbReference type="Gene3D" id="1.20.1250.20">
    <property type="entry name" value="MFS general substrate transporter like domains"/>
    <property type="match status" value="1"/>
</dbReference>
<dbReference type="Pfam" id="PF07690">
    <property type="entry name" value="MFS_1"/>
    <property type="match status" value="1"/>
</dbReference>
<feature type="compositionally biased region" description="Low complexity" evidence="6">
    <location>
        <begin position="8"/>
        <end position="22"/>
    </location>
</feature>
<dbReference type="InterPro" id="IPR011701">
    <property type="entry name" value="MFS"/>
</dbReference>
<dbReference type="AlphaFoldDB" id="A0A381REV4"/>
<evidence type="ECO:0000256" key="6">
    <source>
        <dbReference type="SAM" id="MobiDB-lite"/>
    </source>
</evidence>
<proteinExistence type="predicted"/>
<keyword evidence="5 7" id="KW-0472">Membrane</keyword>
<sequence>MVADRSGKSSGNSSDNSSSGSRSVLSAFGIRSFRYQWSADAMSTWGSEMETLILGWYILVATDSPFLVGLLGALRFSGTITAPVIGVIADRMNRKVMLISLRIGTVLSAMVLLILAVSGLIQPWHVFIVAGFSGLLRPADNVLRQSLIADTVPRALLMNASGFARTTQDSARIVGALLGATLLSRLGLGWALTAVSLFYAFSVFFGLGITSVRSSPHIKKHMNPLADMKQGAKYIMDSSALQPIMFLAFLVNATAFPFTNGLLPVVARDVYGHDENGLAVMIATFAGGALVGSLLMAAVVKFSHPERFMMLAMIIWHLLLILFAQTQSNTWGLPLLALIGVSVSFCMITMSVVLLTFTKFEMRGRVMGVRMLAVYALPMGMVLGGWLIEQHGVSVTITGYAVAGLVAIALSLFKWPKLITGFSIVERD</sequence>
<evidence type="ECO:0000256" key="4">
    <source>
        <dbReference type="ARBA" id="ARBA00022989"/>
    </source>
</evidence>
<dbReference type="EMBL" id="UINC01001884">
    <property type="protein sequence ID" value="SUZ90326.1"/>
    <property type="molecule type" value="Genomic_DNA"/>
</dbReference>
<name>A0A381REV4_9ZZZZ</name>
<dbReference type="CDD" id="cd06173">
    <property type="entry name" value="MFS_MefA_like"/>
    <property type="match status" value="1"/>
</dbReference>
<dbReference type="InterPro" id="IPR036259">
    <property type="entry name" value="MFS_trans_sf"/>
</dbReference>
<feature type="transmembrane region" description="Helical" evidence="7">
    <location>
        <begin position="369"/>
        <end position="388"/>
    </location>
</feature>
<evidence type="ECO:0008006" key="9">
    <source>
        <dbReference type="Google" id="ProtNLM"/>
    </source>
</evidence>
<feature type="region of interest" description="Disordered" evidence="6">
    <location>
        <begin position="1"/>
        <end position="22"/>
    </location>
</feature>
<organism evidence="8">
    <name type="scientific">marine metagenome</name>
    <dbReference type="NCBI Taxonomy" id="408172"/>
    <lineage>
        <taxon>unclassified sequences</taxon>
        <taxon>metagenomes</taxon>
        <taxon>ecological metagenomes</taxon>
    </lineage>
</organism>
<keyword evidence="4 7" id="KW-1133">Transmembrane helix</keyword>
<evidence type="ECO:0000256" key="7">
    <source>
        <dbReference type="SAM" id="Phobius"/>
    </source>
</evidence>